<evidence type="ECO:0000256" key="2">
    <source>
        <dbReference type="ARBA" id="ARBA00022475"/>
    </source>
</evidence>
<evidence type="ECO:0000256" key="1">
    <source>
        <dbReference type="ARBA" id="ARBA00004651"/>
    </source>
</evidence>
<keyword evidence="3 6" id="KW-0812">Transmembrane</keyword>
<keyword evidence="4 6" id="KW-1133">Transmembrane helix</keyword>
<feature type="transmembrane region" description="Helical" evidence="6">
    <location>
        <begin position="7"/>
        <end position="27"/>
    </location>
</feature>
<feature type="transmembrane region" description="Helical" evidence="6">
    <location>
        <begin position="181"/>
        <end position="206"/>
    </location>
</feature>
<reference evidence="7 8" key="1">
    <citation type="submission" date="2020-08" db="EMBL/GenBank/DDBJ databases">
        <title>Genomic Encyclopedia of Type Strains, Phase IV (KMG-IV): sequencing the most valuable type-strain genomes for metagenomic binning, comparative biology and taxonomic classification.</title>
        <authorList>
            <person name="Goeker M."/>
        </authorList>
    </citation>
    <scope>NUCLEOTIDE SEQUENCE [LARGE SCALE GENOMIC DNA]</scope>
    <source>
        <strain evidence="7 8">DSM 103526</strain>
    </source>
</reference>
<feature type="transmembrane region" description="Helical" evidence="6">
    <location>
        <begin position="456"/>
        <end position="475"/>
    </location>
</feature>
<keyword evidence="5 6" id="KW-0472">Membrane</keyword>
<dbReference type="Proteomes" id="UP000579281">
    <property type="component" value="Unassembled WGS sequence"/>
</dbReference>
<evidence type="ECO:0000256" key="4">
    <source>
        <dbReference type="ARBA" id="ARBA00022989"/>
    </source>
</evidence>
<proteinExistence type="predicted"/>
<evidence type="ECO:0000313" key="7">
    <source>
        <dbReference type="EMBL" id="MBB6218463.1"/>
    </source>
</evidence>
<feature type="transmembrane region" description="Helical" evidence="6">
    <location>
        <begin position="47"/>
        <end position="66"/>
    </location>
</feature>
<feature type="transmembrane region" description="Helical" evidence="6">
    <location>
        <begin position="366"/>
        <end position="389"/>
    </location>
</feature>
<organism evidence="7 8">
    <name type="scientific">Anaerosolibacter carboniphilus</name>
    <dbReference type="NCBI Taxonomy" id="1417629"/>
    <lineage>
        <taxon>Bacteria</taxon>
        <taxon>Bacillati</taxon>
        <taxon>Bacillota</taxon>
        <taxon>Clostridia</taxon>
        <taxon>Peptostreptococcales</taxon>
        <taxon>Thermotaleaceae</taxon>
        <taxon>Anaerosolibacter</taxon>
    </lineage>
</organism>
<dbReference type="EMBL" id="JACHEN010000039">
    <property type="protein sequence ID" value="MBB6218463.1"/>
    <property type="molecule type" value="Genomic_DNA"/>
</dbReference>
<dbReference type="PANTHER" id="PTHR30250">
    <property type="entry name" value="PST FAMILY PREDICTED COLANIC ACID TRANSPORTER"/>
    <property type="match status" value="1"/>
</dbReference>
<dbReference type="GO" id="GO:0005886">
    <property type="term" value="C:plasma membrane"/>
    <property type="evidence" value="ECO:0007669"/>
    <property type="project" value="UniProtKB-SubCell"/>
</dbReference>
<dbReference type="RefSeq" id="WP_184312946.1">
    <property type="nucleotide sequence ID" value="NZ_JACHEN010000039.1"/>
</dbReference>
<evidence type="ECO:0000256" key="3">
    <source>
        <dbReference type="ARBA" id="ARBA00022692"/>
    </source>
</evidence>
<gene>
    <name evidence="7" type="ORF">HNQ80_004627</name>
</gene>
<keyword evidence="8" id="KW-1185">Reference proteome</keyword>
<comment type="caution">
    <text evidence="7">The sequence shown here is derived from an EMBL/GenBank/DDBJ whole genome shotgun (WGS) entry which is preliminary data.</text>
</comment>
<dbReference type="CDD" id="cd13124">
    <property type="entry name" value="MATE_SpoVB_like"/>
    <property type="match status" value="1"/>
</dbReference>
<name>A0A841KYQ2_9FIRM</name>
<evidence type="ECO:0000313" key="8">
    <source>
        <dbReference type="Proteomes" id="UP000579281"/>
    </source>
</evidence>
<dbReference type="InterPro" id="IPR050833">
    <property type="entry name" value="Poly_Biosynth_Transport"/>
</dbReference>
<keyword evidence="2" id="KW-1003">Cell membrane</keyword>
<dbReference type="AlphaFoldDB" id="A0A841KYQ2"/>
<feature type="transmembrane region" description="Helical" evidence="6">
    <location>
        <begin position="425"/>
        <end position="444"/>
    </location>
</feature>
<feature type="transmembrane region" description="Helical" evidence="6">
    <location>
        <begin position="119"/>
        <end position="139"/>
    </location>
</feature>
<evidence type="ECO:0000256" key="5">
    <source>
        <dbReference type="ARBA" id="ARBA00023136"/>
    </source>
</evidence>
<dbReference type="PIRSF" id="PIRSF038958">
    <property type="entry name" value="PG_synth_SpoVB"/>
    <property type="match status" value="1"/>
</dbReference>
<accession>A0A841KYQ2</accession>
<dbReference type="InterPro" id="IPR002797">
    <property type="entry name" value="Polysacc_synth"/>
</dbReference>
<dbReference type="InterPro" id="IPR024923">
    <property type="entry name" value="PG_synth_SpoVB"/>
</dbReference>
<sequence length="535" mass="57111">MSSKSFLKGAAILGIAGIIVKILGAFFRIPLGNIIGDTGLGYYQASYPIYVLLLTISTAGIPTAISKLVAERRAIGDRYGAHRIFKVSFVLLFVTGIITSSIIFFGAKTIVELIKNPNAYYSMLAVVPALLFVPVMAAYRGYFQGMQDMTPTAISQVIEQFGRVIVGLGLAVFLLDRGPEIASAGAVFGAAAGAITGTLIIVYIYYRRRSNIMREIQNNGHSQQESSGAIISKLLRIAIPITIGAAIMPVMNMIDVAIVMRRLQDVGFSYEEANSLYGQLTGMALTLINLPQVLTVALAMSLVPAISDASQRRDQKGIQNVIQTGTRATLLIGLPAAVGLVTLSKPIMMLLYPMQVESALNASGPLAILAFGLVFLTLVQTFTGILQGLGRPSIPVVNLAIGSIFKIILTYTLTGIYAINVKGAAIGTVVTYAVTALLNFLAVRRITRTSFNVVQFIVKPLIAVAAMSVSVLVVYNQLLPVLGNRLTTVLAIGIGALIYGLMLLTTGGITEEDLEMLPGGKKIARVLRILGLKRK</sequence>
<protein>
    <submittedName>
        <fullName evidence="7">Stage V sporulation protein B</fullName>
    </submittedName>
</protein>
<feature type="transmembrane region" description="Helical" evidence="6">
    <location>
        <begin position="280"/>
        <end position="307"/>
    </location>
</feature>
<feature type="transmembrane region" description="Helical" evidence="6">
    <location>
        <begin position="487"/>
        <end position="509"/>
    </location>
</feature>
<dbReference type="Pfam" id="PF01943">
    <property type="entry name" value="Polysacc_synt"/>
    <property type="match status" value="1"/>
</dbReference>
<feature type="transmembrane region" description="Helical" evidence="6">
    <location>
        <begin position="160"/>
        <end position="175"/>
    </location>
</feature>
<feature type="transmembrane region" description="Helical" evidence="6">
    <location>
        <begin position="396"/>
        <end position="419"/>
    </location>
</feature>
<feature type="transmembrane region" description="Helical" evidence="6">
    <location>
        <begin position="87"/>
        <end position="107"/>
    </location>
</feature>
<feature type="transmembrane region" description="Helical" evidence="6">
    <location>
        <begin position="328"/>
        <end position="354"/>
    </location>
</feature>
<dbReference type="PANTHER" id="PTHR30250:SF21">
    <property type="entry name" value="LIPID II FLIPPASE MURJ"/>
    <property type="match status" value="1"/>
</dbReference>
<evidence type="ECO:0000256" key="6">
    <source>
        <dbReference type="SAM" id="Phobius"/>
    </source>
</evidence>
<comment type="subcellular location">
    <subcellularLocation>
        <location evidence="1">Cell membrane</location>
        <topology evidence="1">Multi-pass membrane protein</topology>
    </subcellularLocation>
</comment>
<feature type="transmembrane region" description="Helical" evidence="6">
    <location>
        <begin position="237"/>
        <end position="260"/>
    </location>
</feature>